<feature type="compositionally biased region" description="Gly residues" evidence="1">
    <location>
        <begin position="77"/>
        <end position="90"/>
    </location>
</feature>
<dbReference type="Proteomes" id="UP001530377">
    <property type="component" value="Unassembled WGS sequence"/>
</dbReference>
<evidence type="ECO:0000313" key="3">
    <source>
        <dbReference type="EMBL" id="KAL3823528.1"/>
    </source>
</evidence>
<protein>
    <submittedName>
        <fullName evidence="3">Uncharacterized protein</fullName>
    </submittedName>
</protein>
<dbReference type="AlphaFoldDB" id="A0ABD3SGV6"/>
<organism evidence="3 4">
    <name type="scientific">Cyclostephanos tholiformis</name>
    <dbReference type="NCBI Taxonomy" id="382380"/>
    <lineage>
        <taxon>Eukaryota</taxon>
        <taxon>Sar</taxon>
        <taxon>Stramenopiles</taxon>
        <taxon>Ochrophyta</taxon>
        <taxon>Bacillariophyta</taxon>
        <taxon>Coscinodiscophyceae</taxon>
        <taxon>Thalassiosirophycidae</taxon>
        <taxon>Stephanodiscales</taxon>
        <taxon>Stephanodiscaceae</taxon>
        <taxon>Cyclostephanos</taxon>
    </lineage>
</organism>
<keyword evidence="2" id="KW-0732">Signal</keyword>
<evidence type="ECO:0000313" key="4">
    <source>
        <dbReference type="Proteomes" id="UP001530377"/>
    </source>
</evidence>
<proteinExistence type="predicted"/>
<dbReference type="EMBL" id="JALLPB020000035">
    <property type="protein sequence ID" value="KAL3823528.1"/>
    <property type="molecule type" value="Genomic_DNA"/>
</dbReference>
<feature type="chain" id="PRO_5044770499" evidence="2">
    <location>
        <begin position="31"/>
        <end position="186"/>
    </location>
</feature>
<name>A0ABD3SGV6_9STRA</name>
<reference evidence="3 4" key="1">
    <citation type="submission" date="2024-10" db="EMBL/GenBank/DDBJ databases">
        <title>Updated reference genomes for cyclostephanoid diatoms.</title>
        <authorList>
            <person name="Roberts W.R."/>
            <person name="Alverson A.J."/>
        </authorList>
    </citation>
    <scope>NUCLEOTIDE SEQUENCE [LARGE SCALE GENOMIC DNA]</scope>
    <source>
        <strain evidence="3 4">AJA228-03</strain>
    </source>
</reference>
<feature type="region of interest" description="Disordered" evidence="1">
    <location>
        <begin position="68"/>
        <end position="99"/>
    </location>
</feature>
<accession>A0ABD3SGV6</accession>
<feature type="signal peptide" evidence="2">
    <location>
        <begin position="1"/>
        <end position="30"/>
    </location>
</feature>
<sequence length="186" mass="19591">MDRSRASTPSAIVAAVLLLAFATTTTCVDAYAFGPGIVRHSPNNRSTGGRRDRSAATLYLFPTAPSVSAANHRRGRGGGGGLAPSRGGGNSKSSTKTPIVSSAAKFDSDSVLSACDTLPSFRTAHGLLSPEVVMRILDAHECYPYSSPAISNFLELYRSRGPMACLPMLSDPTVLPELTKAMREVF</sequence>
<comment type="caution">
    <text evidence="3">The sequence shown here is derived from an EMBL/GenBank/DDBJ whole genome shotgun (WGS) entry which is preliminary data.</text>
</comment>
<keyword evidence="4" id="KW-1185">Reference proteome</keyword>
<evidence type="ECO:0000256" key="2">
    <source>
        <dbReference type="SAM" id="SignalP"/>
    </source>
</evidence>
<gene>
    <name evidence="3" type="ORF">ACHAXA_007206</name>
</gene>
<evidence type="ECO:0000256" key="1">
    <source>
        <dbReference type="SAM" id="MobiDB-lite"/>
    </source>
</evidence>